<protein>
    <submittedName>
        <fullName evidence="1">Uncharacterized protein</fullName>
    </submittedName>
</protein>
<reference evidence="1 2" key="1">
    <citation type="journal article" date="2014" name="Nature">
        <title>An environmental bacterial taxon with a large and distinct metabolic repertoire.</title>
        <authorList>
            <person name="Wilson M.C."/>
            <person name="Mori T."/>
            <person name="Ruckert C."/>
            <person name="Uria A.R."/>
            <person name="Helf M.J."/>
            <person name="Takada K."/>
            <person name="Gernert C."/>
            <person name="Steffens U.A."/>
            <person name="Heycke N."/>
            <person name="Schmitt S."/>
            <person name="Rinke C."/>
            <person name="Helfrich E.J."/>
            <person name="Brachmann A.O."/>
            <person name="Gurgui C."/>
            <person name="Wakimoto T."/>
            <person name="Kracht M."/>
            <person name="Crusemann M."/>
            <person name="Hentschel U."/>
            <person name="Abe I."/>
            <person name="Matsunaga S."/>
            <person name="Kalinowski J."/>
            <person name="Takeyama H."/>
            <person name="Piel J."/>
        </authorList>
    </citation>
    <scope>NUCLEOTIDE SEQUENCE [LARGE SCALE GENOMIC DNA]</scope>
    <source>
        <strain evidence="2">TSY1</strain>
    </source>
</reference>
<dbReference type="NCBIfam" id="NF038134">
    <property type="entry name" value="choice_anch_M"/>
    <property type="match status" value="1"/>
</dbReference>
<comment type="caution">
    <text evidence="1">The sequence shown here is derived from an EMBL/GenBank/DDBJ whole genome shotgun (WGS) entry which is preliminary data.</text>
</comment>
<dbReference type="HOGENOM" id="CLU_677372_0_0_7"/>
<name>W4LR42_ENTF1</name>
<dbReference type="AlphaFoldDB" id="W4LR42"/>
<dbReference type="Proteomes" id="UP000019141">
    <property type="component" value="Unassembled WGS sequence"/>
</dbReference>
<keyword evidence="2" id="KW-1185">Reference proteome</keyword>
<dbReference type="PROSITE" id="PS51257">
    <property type="entry name" value="PROKAR_LIPOPROTEIN"/>
    <property type="match status" value="1"/>
</dbReference>
<organism evidence="1 2">
    <name type="scientific">Entotheonella factor</name>
    <dbReference type="NCBI Taxonomy" id="1429438"/>
    <lineage>
        <taxon>Bacteria</taxon>
        <taxon>Pseudomonadati</taxon>
        <taxon>Nitrospinota/Tectimicrobiota group</taxon>
        <taxon>Candidatus Tectimicrobiota</taxon>
        <taxon>Candidatus Entotheonellia</taxon>
        <taxon>Candidatus Entotheonellales</taxon>
        <taxon>Candidatus Entotheonellaceae</taxon>
        <taxon>Candidatus Entotheonella</taxon>
    </lineage>
</organism>
<sequence length="406" mass="43011">MRQGDDIMARMRSRGTTAILYLVLIMAGFGMMGCSDSTDDPIAQPDTINPNLEGTFNGTGNLSLDGVLSAATVSLELAFPDEEDDLVERGLLRQQIDDPNLSGTIQIERSGAPIQGVVAGDAVEDEATIELTLVNLAGDVVQFESGHADLIVEYDADRDDWEFMLALLGATVDGVSGLRGELETDTVEIVVPLSNIESRPANVANLLNYDPIGVEAGVDYWKMPQTQTEATDETAPFVGINNEELPSGVFQNDTVTWLLNQVISPSGMGHFSLHQDAVPGPDFFISSADPNANPGVSLSVGLHDHFNYGFTEPGLWAIEFTASATRLDNTPTTGTGQFMFRVLDGSEGPPPTCTTILEGTISLVSDIIATLTAEGVDCNGIDVSLTGNLVRVGGGDDGGDHGHSHD</sequence>
<evidence type="ECO:0000313" key="1">
    <source>
        <dbReference type="EMBL" id="ETX00330.1"/>
    </source>
</evidence>
<evidence type="ECO:0000313" key="2">
    <source>
        <dbReference type="Proteomes" id="UP000019141"/>
    </source>
</evidence>
<proteinExistence type="predicted"/>
<dbReference type="EMBL" id="AZHW01000351">
    <property type="protein sequence ID" value="ETX00330.1"/>
    <property type="molecule type" value="Genomic_DNA"/>
</dbReference>
<accession>W4LR42</accession>
<gene>
    <name evidence="1" type="ORF">ETSY1_11570</name>
</gene>